<dbReference type="RefSeq" id="WP_394828826.1">
    <property type="nucleotide sequence ID" value="NZ_CP089984.1"/>
</dbReference>
<dbReference type="InterPro" id="IPR029016">
    <property type="entry name" value="GAF-like_dom_sf"/>
</dbReference>
<dbReference type="Gene3D" id="3.30.450.40">
    <property type="match status" value="1"/>
</dbReference>
<proteinExistence type="predicted"/>
<protein>
    <submittedName>
        <fullName evidence="2">GAF domain-containing protein</fullName>
    </submittedName>
</protein>
<dbReference type="EMBL" id="CP089984">
    <property type="protein sequence ID" value="WXB19203.1"/>
    <property type="molecule type" value="Genomic_DNA"/>
</dbReference>
<reference evidence="2 3" key="1">
    <citation type="submission" date="2021-12" db="EMBL/GenBank/DDBJ databases">
        <title>Discovery of the Pendulisporaceae a myxobacterial family with distinct sporulation behavior and unique specialized metabolism.</title>
        <authorList>
            <person name="Garcia R."/>
            <person name="Popoff A."/>
            <person name="Bader C.D."/>
            <person name="Loehr J."/>
            <person name="Walesch S."/>
            <person name="Walt C."/>
            <person name="Boldt J."/>
            <person name="Bunk B."/>
            <person name="Haeckl F.J.F.P.J."/>
            <person name="Gunesch A.P."/>
            <person name="Birkelbach J."/>
            <person name="Nuebel U."/>
            <person name="Pietschmann T."/>
            <person name="Bach T."/>
            <person name="Mueller R."/>
        </authorList>
    </citation>
    <scope>NUCLEOTIDE SEQUENCE [LARGE SCALE GENOMIC DNA]</scope>
    <source>
        <strain evidence="2 3">MSr11954</strain>
    </source>
</reference>
<feature type="domain" description="GAF" evidence="1">
    <location>
        <begin position="30"/>
        <end position="174"/>
    </location>
</feature>
<dbReference type="InterPro" id="IPR003018">
    <property type="entry name" value="GAF"/>
</dbReference>
<name>A0ABZ2M9L7_9BACT</name>
<dbReference type="SMART" id="SM00065">
    <property type="entry name" value="GAF"/>
    <property type="match status" value="1"/>
</dbReference>
<evidence type="ECO:0000313" key="2">
    <source>
        <dbReference type="EMBL" id="WXB19203.1"/>
    </source>
</evidence>
<accession>A0ABZ2M9L7</accession>
<sequence>MTASSFGPPSLRTGLRKLQALTAELNHARDLRDLLKSLLASLRDMFGVEHATVLLTSEMAATLGVPESLGHAAGTCLPAELVIGRGLFGKVAQSKRTLRVSREIDGELPSWGGIADAASRVVVPLISDGQLVGMILAESRDPAGFDEWHEAAFDIVGHQVAGMIELVRARHGSKPSSAIRATRTFSWYRNDDCIFVDDQYLIRNVPGRILWKLLRSYVEERRTEFTNRELRLDIALGLPAVKDNLESRLILLRKRLGERCSDIRIVPESRGKFRFEADCDLRLVTKSSEG</sequence>
<evidence type="ECO:0000259" key="1">
    <source>
        <dbReference type="SMART" id="SM00065"/>
    </source>
</evidence>
<organism evidence="2 3">
    <name type="scientific">Pendulispora albinea</name>
    <dbReference type="NCBI Taxonomy" id="2741071"/>
    <lineage>
        <taxon>Bacteria</taxon>
        <taxon>Pseudomonadati</taxon>
        <taxon>Myxococcota</taxon>
        <taxon>Myxococcia</taxon>
        <taxon>Myxococcales</taxon>
        <taxon>Sorangiineae</taxon>
        <taxon>Pendulisporaceae</taxon>
        <taxon>Pendulispora</taxon>
    </lineage>
</organism>
<evidence type="ECO:0000313" key="3">
    <source>
        <dbReference type="Proteomes" id="UP001370348"/>
    </source>
</evidence>
<dbReference type="Pfam" id="PF01590">
    <property type="entry name" value="GAF"/>
    <property type="match status" value="1"/>
</dbReference>
<dbReference type="Proteomes" id="UP001370348">
    <property type="component" value="Chromosome"/>
</dbReference>
<gene>
    <name evidence="2" type="ORF">LZC94_18445</name>
</gene>
<keyword evidence="3" id="KW-1185">Reference proteome</keyword>
<dbReference type="SUPFAM" id="SSF55781">
    <property type="entry name" value="GAF domain-like"/>
    <property type="match status" value="1"/>
</dbReference>